<gene>
    <name evidence="1" type="ORF">KSP40_PGU010163</name>
</gene>
<evidence type="ECO:0000313" key="1">
    <source>
        <dbReference type="EMBL" id="KAK8963309.1"/>
    </source>
</evidence>
<proteinExistence type="predicted"/>
<accession>A0ABR2MHX1</accession>
<keyword evidence="2" id="KW-1185">Reference proteome</keyword>
<organism evidence="1 2">
    <name type="scientific">Platanthera guangdongensis</name>
    <dbReference type="NCBI Taxonomy" id="2320717"/>
    <lineage>
        <taxon>Eukaryota</taxon>
        <taxon>Viridiplantae</taxon>
        <taxon>Streptophyta</taxon>
        <taxon>Embryophyta</taxon>
        <taxon>Tracheophyta</taxon>
        <taxon>Spermatophyta</taxon>
        <taxon>Magnoliopsida</taxon>
        <taxon>Liliopsida</taxon>
        <taxon>Asparagales</taxon>
        <taxon>Orchidaceae</taxon>
        <taxon>Orchidoideae</taxon>
        <taxon>Orchideae</taxon>
        <taxon>Orchidinae</taxon>
        <taxon>Platanthera</taxon>
    </lineage>
</organism>
<dbReference type="EMBL" id="JBBWWR010000007">
    <property type="protein sequence ID" value="KAK8963309.1"/>
    <property type="molecule type" value="Genomic_DNA"/>
</dbReference>
<sequence>MHDYPACAKLLHGDGSSTTAFPPRRRLRARHRVEAHPIPEHPIFIVEHMWHARMQSSGSCDANRGTLSEGLEKGMQKTGEADLRNYLKLDKTYWSTYKVLDILQKVFYLQLCPGGLR</sequence>
<reference evidence="1 2" key="1">
    <citation type="journal article" date="2022" name="Nat. Plants">
        <title>Genomes of leafy and leafless Platanthera orchids illuminate the evolution of mycoheterotrophy.</title>
        <authorList>
            <person name="Li M.H."/>
            <person name="Liu K.W."/>
            <person name="Li Z."/>
            <person name="Lu H.C."/>
            <person name="Ye Q.L."/>
            <person name="Zhang D."/>
            <person name="Wang J.Y."/>
            <person name="Li Y.F."/>
            <person name="Zhong Z.M."/>
            <person name="Liu X."/>
            <person name="Yu X."/>
            <person name="Liu D.K."/>
            <person name="Tu X.D."/>
            <person name="Liu B."/>
            <person name="Hao Y."/>
            <person name="Liao X.Y."/>
            <person name="Jiang Y.T."/>
            <person name="Sun W.H."/>
            <person name="Chen J."/>
            <person name="Chen Y.Q."/>
            <person name="Ai Y."/>
            <person name="Zhai J.W."/>
            <person name="Wu S.S."/>
            <person name="Zhou Z."/>
            <person name="Hsiao Y.Y."/>
            <person name="Wu W.L."/>
            <person name="Chen Y.Y."/>
            <person name="Lin Y.F."/>
            <person name="Hsu J.L."/>
            <person name="Li C.Y."/>
            <person name="Wang Z.W."/>
            <person name="Zhao X."/>
            <person name="Zhong W.Y."/>
            <person name="Ma X.K."/>
            <person name="Ma L."/>
            <person name="Huang J."/>
            <person name="Chen G.Z."/>
            <person name="Huang M.Z."/>
            <person name="Huang L."/>
            <person name="Peng D.H."/>
            <person name="Luo Y.B."/>
            <person name="Zou S.Q."/>
            <person name="Chen S.P."/>
            <person name="Lan S."/>
            <person name="Tsai W.C."/>
            <person name="Van de Peer Y."/>
            <person name="Liu Z.J."/>
        </authorList>
    </citation>
    <scope>NUCLEOTIDE SEQUENCE [LARGE SCALE GENOMIC DNA]</scope>
    <source>
        <strain evidence="1">Lor288</strain>
    </source>
</reference>
<evidence type="ECO:0000313" key="2">
    <source>
        <dbReference type="Proteomes" id="UP001412067"/>
    </source>
</evidence>
<comment type="caution">
    <text evidence="1">The sequence shown here is derived from an EMBL/GenBank/DDBJ whole genome shotgun (WGS) entry which is preliminary data.</text>
</comment>
<dbReference type="Proteomes" id="UP001412067">
    <property type="component" value="Unassembled WGS sequence"/>
</dbReference>
<protein>
    <submittedName>
        <fullName evidence="1">Uncharacterized protein</fullName>
    </submittedName>
</protein>
<name>A0ABR2MHX1_9ASPA</name>